<reference evidence="1" key="1">
    <citation type="submission" date="2022-03" db="EMBL/GenBank/DDBJ databases">
        <authorList>
            <person name="Santos J.D.N."/>
            <person name="Kallscheuer N."/>
            <person name="Jogler C."/>
            <person name="Lage O.M."/>
        </authorList>
    </citation>
    <scope>NUCLEOTIDE SEQUENCE</scope>
    <source>
        <strain evidence="1">M600PL45_2</strain>
    </source>
</reference>
<dbReference type="EMBL" id="JAKWJU010000002">
    <property type="protein sequence ID" value="MCH6162019.1"/>
    <property type="molecule type" value="Genomic_DNA"/>
</dbReference>
<evidence type="ECO:0000313" key="1">
    <source>
        <dbReference type="EMBL" id="MCH6162019.1"/>
    </source>
</evidence>
<gene>
    <name evidence="1" type="ORF">MMA15_16990</name>
</gene>
<evidence type="ECO:0000313" key="2">
    <source>
        <dbReference type="Proteomes" id="UP001166784"/>
    </source>
</evidence>
<proteinExistence type="predicted"/>
<dbReference type="RefSeq" id="WP_241060782.1">
    <property type="nucleotide sequence ID" value="NZ_JAKWJU010000002.1"/>
</dbReference>
<reference evidence="1" key="2">
    <citation type="journal article" date="2023" name="Int. J. Syst. Evol. Microbiol.">
        <title>Streptomyces marispadix sp. nov., isolated from marine beach sediment of the Northern Coast of Portugal.</title>
        <authorList>
            <person name="dos Santos J.D.N."/>
            <person name="Vitorino I.R."/>
            <person name="Kallscheuer N."/>
            <person name="Srivastava A."/>
            <person name="Krautwurst S."/>
            <person name="Marz M."/>
            <person name="Jogler C."/>
            <person name="Lobo Da Cunha A."/>
            <person name="Catita J."/>
            <person name="Goncalves H."/>
            <person name="Gonzalez I."/>
            <person name="Reyes F."/>
            <person name="Lage O.M."/>
        </authorList>
    </citation>
    <scope>NUCLEOTIDE SEQUENCE</scope>
    <source>
        <strain evidence="1">M600PL45_2</strain>
    </source>
</reference>
<dbReference type="Proteomes" id="UP001166784">
    <property type="component" value="Unassembled WGS sequence"/>
</dbReference>
<comment type="caution">
    <text evidence="1">The sequence shown here is derived from an EMBL/GenBank/DDBJ whole genome shotgun (WGS) entry which is preliminary data.</text>
</comment>
<keyword evidence="2" id="KW-1185">Reference proteome</keyword>
<sequence>MTANTTQEEAMASKPELECITKTTNKAGADVIVTKDHTALFVLQYQAYCHGCTDSSKGFESVGQATSWAQNHANICNFS</sequence>
<name>A0ABS9T0G0_9ACTN</name>
<accession>A0ABS9T0G0</accession>
<protein>
    <submittedName>
        <fullName evidence="1">Uncharacterized protein</fullName>
    </submittedName>
</protein>
<organism evidence="1 2">
    <name type="scientific">Streptomyces marispadix</name>
    <dbReference type="NCBI Taxonomy" id="2922868"/>
    <lineage>
        <taxon>Bacteria</taxon>
        <taxon>Bacillati</taxon>
        <taxon>Actinomycetota</taxon>
        <taxon>Actinomycetes</taxon>
        <taxon>Kitasatosporales</taxon>
        <taxon>Streptomycetaceae</taxon>
        <taxon>Streptomyces</taxon>
    </lineage>
</organism>